<feature type="transmembrane region" description="Helical" evidence="2">
    <location>
        <begin position="355"/>
        <end position="375"/>
    </location>
</feature>
<evidence type="ECO:0008006" key="5">
    <source>
        <dbReference type="Google" id="ProtNLM"/>
    </source>
</evidence>
<feature type="transmembrane region" description="Helical" evidence="2">
    <location>
        <begin position="235"/>
        <end position="252"/>
    </location>
</feature>
<dbReference type="eggNOG" id="KOG1347">
    <property type="taxonomic scope" value="Eukaryota"/>
</dbReference>
<feature type="transmembrane region" description="Helical" evidence="2">
    <location>
        <begin position="382"/>
        <end position="401"/>
    </location>
</feature>
<reference evidence="4" key="1">
    <citation type="journal article" date="2010" name="Genome Biol.">
        <title>Genome sequence of the necrotrophic plant pathogen Pythium ultimum reveals original pathogenicity mechanisms and effector repertoire.</title>
        <authorList>
            <person name="Levesque C.A."/>
            <person name="Brouwer H."/>
            <person name="Cano L."/>
            <person name="Hamilton J.P."/>
            <person name="Holt C."/>
            <person name="Huitema E."/>
            <person name="Raffaele S."/>
            <person name="Robideau G.P."/>
            <person name="Thines M."/>
            <person name="Win J."/>
            <person name="Zerillo M.M."/>
            <person name="Beakes G.W."/>
            <person name="Boore J.L."/>
            <person name="Busam D."/>
            <person name="Dumas B."/>
            <person name="Ferriera S."/>
            <person name="Fuerstenberg S.I."/>
            <person name="Gachon C.M."/>
            <person name="Gaulin E."/>
            <person name="Govers F."/>
            <person name="Grenville-Briggs L."/>
            <person name="Horner N."/>
            <person name="Hostetler J."/>
            <person name="Jiang R.H."/>
            <person name="Johnson J."/>
            <person name="Krajaejun T."/>
            <person name="Lin H."/>
            <person name="Meijer H.J."/>
            <person name="Moore B."/>
            <person name="Morris P."/>
            <person name="Phuntmart V."/>
            <person name="Puiu D."/>
            <person name="Shetty J."/>
            <person name="Stajich J.E."/>
            <person name="Tripathy S."/>
            <person name="Wawra S."/>
            <person name="van West P."/>
            <person name="Whitty B.R."/>
            <person name="Coutinho P.M."/>
            <person name="Henrissat B."/>
            <person name="Martin F."/>
            <person name="Thomas P.D."/>
            <person name="Tyler B.M."/>
            <person name="De Vries R.P."/>
            <person name="Kamoun S."/>
            <person name="Yandell M."/>
            <person name="Tisserat N."/>
            <person name="Buell C.R."/>
        </authorList>
    </citation>
    <scope>NUCLEOTIDE SEQUENCE</scope>
    <source>
        <strain evidence="4">DAOM:BR144</strain>
    </source>
</reference>
<reference evidence="4" key="2">
    <citation type="submission" date="2010-04" db="EMBL/GenBank/DDBJ databases">
        <authorList>
            <person name="Buell R."/>
            <person name="Hamilton J."/>
            <person name="Hostetler J."/>
        </authorList>
    </citation>
    <scope>NUCLEOTIDE SEQUENCE [LARGE SCALE GENOMIC DNA]</scope>
    <source>
        <strain evidence="4">DAOM:BR144</strain>
    </source>
</reference>
<feature type="transmembrane region" description="Helical" evidence="2">
    <location>
        <begin position="281"/>
        <end position="302"/>
    </location>
</feature>
<comment type="similarity">
    <text evidence="1">Belongs to the multi antimicrobial extrusion (MATE) (TC 2.A.66.1) family.</text>
</comment>
<protein>
    <recommendedName>
        <fullName evidence="5">MATE efflux family protein</fullName>
    </recommendedName>
</protein>
<keyword evidence="4" id="KW-1185">Reference proteome</keyword>
<feature type="transmembrane region" description="Helical" evidence="2">
    <location>
        <begin position="114"/>
        <end position="135"/>
    </location>
</feature>
<evidence type="ECO:0000256" key="2">
    <source>
        <dbReference type="SAM" id="Phobius"/>
    </source>
</evidence>
<dbReference type="STRING" id="431595.K3WWX2"/>
<dbReference type="HOGENOM" id="CLU_012893_1_4_1"/>
<dbReference type="InParanoid" id="K3WWX2"/>
<evidence type="ECO:0000256" key="1">
    <source>
        <dbReference type="ARBA" id="ARBA00010199"/>
    </source>
</evidence>
<feature type="transmembrane region" description="Helical" evidence="2">
    <location>
        <begin position="188"/>
        <end position="211"/>
    </location>
</feature>
<dbReference type="NCBIfam" id="TIGR00797">
    <property type="entry name" value="matE"/>
    <property type="match status" value="1"/>
</dbReference>
<dbReference type="PANTHER" id="PTHR11206">
    <property type="entry name" value="MULTIDRUG RESISTANCE PROTEIN"/>
    <property type="match status" value="1"/>
</dbReference>
<dbReference type="Pfam" id="PF01554">
    <property type="entry name" value="MatE"/>
    <property type="match status" value="2"/>
</dbReference>
<dbReference type="AlphaFoldDB" id="K3WWX2"/>
<keyword evidence="2" id="KW-0472">Membrane</keyword>
<feature type="transmembrane region" description="Helical" evidence="2">
    <location>
        <begin position="314"/>
        <end position="335"/>
    </location>
</feature>
<dbReference type="GO" id="GO:0016020">
    <property type="term" value="C:membrane"/>
    <property type="evidence" value="ECO:0007669"/>
    <property type="project" value="InterPro"/>
</dbReference>
<feature type="transmembrane region" description="Helical" evidence="2">
    <location>
        <begin position="12"/>
        <end position="36"/>
    </location>
</feature>
<evidence type="ECO:0000313" key="3">
    <source>
        <dbReference type="EnsemblProtists" id="PYU1_T009470"/>
    </source>
</evidence>
<dbReference type="VEuPathDB" id="FungiDB:PYU1_G009452"/>
<dbReference type="GO" id="GO:0015297">
    <property type="term" value="F:antiporter activity"/>
    <property type="evidence" value="ECO:0007669"/>
    <property type="project" value="InterPro"/>
</dbReference>
<reference evidence="3" key="3">
    <citation type="submission" date="2015-02" db="UniProtKB">
        <authorList>
            <consortium name="EnsemblProtists"/>
        </authorList>
    </citation>
    <scope>IDENTIFICATION</scope>
    <source>
        <strain evidence="3">DAOM BR144</strain>
    </source>
</reference>
<organism evidence="3 4">
    <name type="scientific">Globisporangium ultimum (strain ATCC 200006 / CBS 805.95 / DAOM BR144)</name>
    <name type="common">Pythium ultimum</name>
    <dbReference type="NCBI Taxonomy" id="431595"/>
    <lineage>
        <taxon>Eukaryota</taxon>
        <taxon>Sar</taxon>
        <taxon>Stramenopiles</taxon>
        <taxon>Oomycota</taxon>
        <taxon>Peronosporomycetes</taxon>
        <taxon>Pythiales</taxon>
        <taxon>Pythiaceae</taxon>
        <taxon>Globisporangium</taxon>
    </lineage>
</organism>
<feature type="transmembrane region" description="Helical" evidence="2">
    <location>
        <begin position="89"/>
        <end position="108"/>
    </location>
</feature>
<name>K3WWX2_GLOUD</name>
<dbReference type="OMA" id="WEGMICG"/>
<dbReference type="EMBL" id="GL376622">
    <property type="status" value="NOT_ANNOTATED_CDS"/>
    <property type="molecule type" value="Genomic_DNA"/>
</dbReference>
<evidence type="ECO:0000313" key="4">
    <source>
        <dbReference type="Proteomes" id="UP000019132"/>
    </source>
</evidence>
<accession>K3WWX2</accession>
<sequence length="467" mass="50998">METLVREFRALMALALPGTLSMYSFFAISITELSVMGHLGVDQLAAVAYSQMSLDLSTLVFMQGVNAGMNALCSQAFGAKNYHLLGEYALLTCFVLTLMCVPMALLWWHLGDVLVAVGVAPHVAAYARTYCRFSILWLWPRSIFQVFSSFYQAQQIVLPTATINAVSVVLNFALATGLTHGTFGLPHLGFIGCPLGTALALSIRLVGYLYYMNVYKKYHRRCAWRWDWSFLDRRVFLNLIAVGLPLAAGSLFENSQLTVMAIFASKIGEVQLGSHNAMMELFYFATSPIFGLINGAVTRIGGHLGANKPSLARLVAQLSGATIVLLASVNGAIIVGCRHDLGRIFSNDTLVIASFAQICAFAALAYLILAFFYYAIARPAPISIGFAAGAWLVGVPTAYYLGLGRASPSLLGIWLGMIGGYSVTSAIGFFFAFFRSEWSEQARKAVERSRIRKDELKDAETEPFLPK</sequence>
<dbReference type="Proteomes" id="UP000019132">
    <property type="component" value="Unassembled WGS sequence"/>
</dbReference>
<feature type="transmembrane region" description="Helical" evidence="2">
    <location>
        <begin position="413"/>
        <end position="434"/>
    </location>
</feature>
<keyword evidence="2" id="KW-0812">Transmembrane</keyword>
<feature type="transmembrane region" description="Helical" evidence="2">
    <location>
        <begin position="156"/>
        <end position="176"/>
    </location>
</feature>
<keyword evidence="2" id="KW-1133">Transmembrane helix</keyword>
<dbReference type="GO" id="GO:0042910">
    <property type="term" value="F:xenobiotic transmembrane transporter activity"/>
    <property type="evidence" value="ECO:0007669"/>
    <property type="project" value="InterPro"/>
</dbReference>
<dbReference type="InterPro" id="IPR002528">
    <property type="entry name" value="MATE_fam"/>
</dbReference>
<dbReference type="EnsemblProtists" id="PYU1_T009470">
    <property type="protein sequence ID" value="PYU1_T009470"/>
    <property type="gene ID" value="PYU1_G009452"/>
</dbReference>
<feature type="transmembrane region" description="Helical" evidence="2">
    <location>
        <begin position="56"/>
        <end position="77"/>
    </location>
</feature>
<proteinExistence type="inferred from homology"/>